<evidence type="ECO:0000256" key="2">
    <source>
        <dbReference type="ARBA" id="ARBA00008163"/>
    </source>
</evidence>
<evidence type="ECO:0000313" key="10">
    <source>
        <dbReference type="Proteomes" id="UP000196485"/>
    </source>
</evidence>
<evidence type="ECO:0000313" key="9">
    <source>
        <dbReference type="EMBL" id="SMY16876.1"/>
    </source>
</evidence>
<evidence type="ECO:0000256" key="5">
    <source>
        <dbReference type="ARBA" id="ARBA00022729"/>
    </source>
</evidence>
<keyword evidence="10" id="KW-1185">Reference proteome</keyword>
<dbReference type="EMBL" id="FYAH01000003">
    <property type="protein sequence ID" value="SMY16876.1"/>
    <property type="molecule type" value="Genomic_DNA"/>
</dbReference>
<evidence type="ECO:0000256" key="4">
    <source>
        <dbReference type="ARBA" id="ARBA00022692"/>
    </source>
</evidence>
<keyword evidence="6" id="KW-0472">Membrane</keyword>
<dbReference type="Proteomes" id="UP000196485">
    <property type="component" value="Unassembled WGS sequence"/>
</dbReference>
<keyword evidence="3" id="KW-1134">Transmembrane beta strand</keyword>
<protein>
    <submittedName>
        <fullName evidence="9">Outer membrane protein P1</fullName>
    </submittedName>
</protein>
<dbReference type="RefSeq" id="WP_087820875.1">
    <property type="nucleotide sequence ID" value="NZ_FYAH01000003.1"/>
</dbReference>
<dbReference type="AlphaFoldDB" id="A0A1Y6KZT6"/>
<comment type="subcellular location">
    <subcellularLocation>
        <location evidence="1">Cell outer membrane</location>
        <topology evidence="1">Multi-pass membrane protein</topology>
    </subcellularLocation>
</comment>
<evidence type="ECO:0000256" key="7">
    <source>
        <dbReference type="ARBA" id="ARBA00023237"/>
    </source>
</evidence>
<dbReference type="SUPFAM" id="SSF56935">
    <property type="entry name" value="Porins"/>
    <property type="match status" value="1"/>
</dbReference>
<keyword evidence="4" id="KW-0812">Transmembrane</keyword>
<comment type="similarity">
    <text evidence="2">Belongs to the OmpP1/FadL family.</text>
</comment>
<dbReference type="Gene3D" id="2.40.160.60">
    <property type="entry name" value="Outer membrane protein transport protein (OMPP1/FadL/TodX)"/>
    <property type="match status" value="1"/>
</dbReference>
<evidence type="ECO:0000256" key="8">
    <source>
        <dbReference type="SAM" id="SignalP"/>
    </source>
</evidence>
<dbReference type="PANTHER" id="PTHR35093">
    <property type="entry name" value="OUTER MEMBRANE PROTEIN NMB0088-RELATED"/>
    <property type="match status" value="1"/>
</dbReference>
<accession>A0A1Y6KZT6</accession>
<feature type="signal peptide" evidence="8">
    <location>
        <begin position="1"/>
        <end position="23"/>
    </location>
</feature>
<organism evidence="9 10">
    <name type="scientific">Photobacterium aquimaris</name>
    <dbReference type="NCBI Taxonomy" id="512643"/>
    <lineage>
        <taxon>Bacteria</taxon>
        <taxon>Pseudomonadati</taxon>
        <taxon>Pseudomonadota</taxon>
        <taxon>Gammaproteobacteria</taxon>
        <taxon>Vibrionales</taxon>
        <taxon>Vibrionaceae</taxon>
        <taxon>Photobacterium</taxon>
    </lineage>
</organism>
<evidence type="ECO:0000256" key="6">
    <source>
        <dbReference type="ARBA" id="ARBA00023136"/>
    </source>
</evidence>
<proteinExistence type="inferred from homology"/>
<dbReference type="InterPro" id="IPR005017">
    <property type="entry name" value="OMPP1/FadL/TodX"/>
</dbReference>
<dbReference type="Pfam" id="PF03349">
    <property type="entry name" value="Toluene_X"/>
    <property type="match status" value="1"/>
</dbReference>
<reference evidence="10" key="1">
    <citation type="submission" date="2017-06" db="EMBL/GenBank/DDBJ databases">
        <authorList>
            <person name="Rodrigo-Torres L."/>
            <person name="Arahal R. D."/>
            <person name="Lucena T."/>
        </authorList>
    </citation>
    <scope>NUCLEOTIDE SEQUENCE [LARGE SCALE GENOMIC DNA]</scope>
    <source>
        <strain evidence="10">type strain: CECT 9192</strain>
    </source>
</reference>
<sequence>MLIKKTHLTIALLTTFSSFYLQAAGFQLNSQSATGLGRAFSGDAVIADNASVMAKNPAAMTLFKTPALSLGLIAINSDINIQNTTITSPTPAGIMSFPVENASIGDASYVPNIYYIHPINEQIAIGASLYSNFGTVTKFPDNYGENLPGALKNSADIYGGTTEVKSINLGLSAAYRLNEQFSLGAGVDIIYGHGKFTRGRGLSTTLPSSLTGTTNLVDIDADGFAIGFNLGAVYEINENHRFGLSYRYSPTLEADGDITYIPNAAQGKPFNLNNEKLKIPLPDMIELSGFHQLNNKFAVHYSIQWIGWDSFTRLATTDGTVIKEYQWQNGWHYAIGATYYLNEKWTLRTGYMYDTSAQNQLTSISVPDSDRNWFSGGFTYHLNAHSNIDFGITYLTGKDINVTELSTGAPQLNATTHADAWLYGLQYSLTF</sequence>
<keyword evidence="5 8" id="KW-0732">Signal</keyword>
<dbReference type="GO" id="GO:0009279">
    <property type="term" value="C:cell outer membrane"/>
    <property type="evidence" value="ECO:0007669"/>
    <property type="project" value="UniProtKB-SubCell"/>
</dbReference>
<gene>
    <name evidence="9" type="primary">ompP1</name>
    <name evidence="9" type="ORF">PAQU9191_02116</name>
</gene>
<feature type="chain" id="PRO_5013346023" evidence="8">
    <location>
        <begin position="24"/>
        <end position="431"/>
    </location>
</feature>
<dbReference type="GO" id="GO:0015483">
    <property type="term" value="F:long-chain fatty acid transporting porin activity"/>
    <property type="evidence" value="ECO:0007669"/>
    <property type="project" value="TreeGrafter"/>
</dbReference>
<evidence type="ECO:0000256" key="3">
    <source>
        <dbReference type="ARBA" id="ARBA00022452"/>
    </source>
</evidence>
<evidence type="ECO:0000256" key="1">
    <source>
        <dbReference type="ARBA" id="ARBA00004571"/>
    </source>
</evidence>
<keyword evidence="7" id="KW-0998">Cell outer membrane</keyword>
<dbReference type="PANTHER" id="PTHR35093:SF1">
    <property type="entry name" value="OUTER MEMBRANE LONG-CHAIN FATTY ACID RECEPTOR FADL FAMILY"/>
    <property type="match status" value="1"/>
</dbReference>
<name>A0A1Y6KZT6_9GAMM</name>